<evidence type="ECO:0000256" key="2">
    <source>
        <dbReference type="ARBA" id="ARBA00007579"/>
    </source>
</evidence>
<dbReference type="GO" id="GO:0050992">
    <property type="term" value="P:dimethylallyl diphosphate biosynthetic process"/>
    <property type="evidence" value="ECO:0007669"/>
    <property type="project" value="UniProtKB-UniPathway"/>
</dbReference>
<feature type="domain" description="Nudix hydrolase" evidence="12">
    <location>
        <begin position="29"/>
        <end position="161"/>
    </location>
</feature>
<keyword evidence="9 13" id="KW-0413">Isomerase</keyword>
<dbReference type="NCBIfam" id="TIGR02150">
    <property type="entry name" value="IPP_isom_1"/>
    <property type="match status" value="1"/>
</dbReference>
<reference evidence="14" key="1">
    <citation type="submission" date="2016-10" db="EMBL/GenBank/DDBJ databases">
        <authorList>
            <person name="Varghese N."/>
            <person name="Submissions S."/>
        </authorList>
    </citation>
    <scope>NUCLEOTIDE SEQUENCE [LARGE SCALE GENOMIC DNA]</scope>
    <source>
        <strain evidence="14">DSM 23920</strain>
    </source>
</reference>
<dbReference type="RefSeq" id="WP_089760489.1">
    <property type="nucleotide sequence ID" value="NZ_BKAT01000009.1"/>
</dbReference>
<dbReference type="InterPro" id="IPR015797">
    <property type="entry name" value="NUDIX_hydrolase-like_dom_sf"/>
</dbReference>
<evidence type="ECO:0000313" key="13">
    <source>
        <dbReference type="EMBL" id="SEA36921.1"/>
    </source>
</evidence>
<evidence type="ECO:0000256" key="5">
    <source>
        <dbReference type="ARBA" id="ARBA00022723"/>
    </source>
</evidence>
<keyword evidence="8" id="KW-0414">Isoprene biosynthesis</keyword>
<protein>
    <recommendedName>
        <fullName evidence="3 10">Isopentenyl-diphosphate delta-isomerase</fullName>
        <ecNumber evidence="3 10">5.3.3.2</ecNumber>
    </recommendedName>
</protein>
<gene>
    <name evidence="13" type="ORF">SAMN05660909_01650</name>
</gene>
<dbReference type="GO" id="GO:0004452">
    <property type="term" value="F:isopentenyl-diphosphate delta-isomerase activity"/>
    <property type="evidence" value="ECO:0007669"/>
    <property type="project" value="UniProtKB-UniRule"/>
</dbReference>
<evidence type="ECO:0000256" key="3">
    <source>
        <dbReference type="ARBA" id="ARBA00012057"/>
    </source>
</evidence>
<evidence type="ECO:0000256" key="4">
    <source>
        <dbReference type="ARBA" id="ARBA00022490"/>
    </source>
</evidence>
<organism evidence="13 14">
    <name type="scientific">Chitinophaga terrae</name>
    <name type="common">ex Kim and Jung 2007</name>
    <dbReference type="NCBI Taxonomy" id="408074"/>
    <lineage>
        <taxon>Bacteria</taxon>
        <taxon>Pseudomonadati</taxon>
        <taxon>Bacteroidota</taxon>
        <taxon>Chitinophagia</taxon>
        <taxon>Chitinophagales</taxon>
        <taxon>Chitinophagaceae</taxon>
        <taxon>Chitinophaga</taxon>
    </lineage>
</organism>
<keyword evidence="5" id="KW-0479">Metal-binding</keyword>
<dbReference type="STRING" id="408074.SAMN05660909_01650"/>
<dbReference type="GO" id="GO:0009240">
    <property type="term" value="P:isopentenyl diphosphate biosynthetic process"/>
    <property type="evidence" value="ECO:0007669"/>
    <property type="project" value="TreeGrafter"/>
</dbReference>
<dbReference type="GO" id="GO:0005737">
    <property type="term" value="C:cytoplasm"/>
    <property type="evidence" value="ECO:0007669"/>
    <property type="project" value="TreeGrafter"/>
</dbReference>
<dbReference type="PANTHER" id="PTHR10885">
    <property type="entry name" value="ISOPENTENYL-DIPHOSPHATE DELTA-ISOMERASE"/>
    <property type="match status" value="1"/>
</dbReference>
<dbReference type="Gene3D" id="3.90.79.10">
    <property type="entry name" value="Nucleoside Triphosphate Pyrophosphohydrolase"/>
    <property type="match status" value="1"/>
</dbReference>
<dbReference type="PROSITE" id="PS51462">
    <property type="entry name" value="NUDIX"/>
    <property type="match status" value="1"/>
</dbReference>
<dbReference type="EC" id="5.3.3.2" evidence="3 10"/>
<evidence type="ECO:0000259" key="12">
    <source>
        <dbReference type="PROSITE" id="PS51462"/>
    </source>
</evidence>
<evidence type="ECO:0000256" key="11">
    <source>
        <dbReference type="PIRSR" id="PIRSR018427-1"/>
    </source>
</evidence>
<dbReference type="InterPro" id="IPR056375">
    <property type="entry name" value="Idi_bact"/>
</dbReference>
<dbReference type="InterPro" id="IPR011876">
    <property type="entry name" value="IsopentenylPP_isomerase_typ1"/>
</dbReference>
<dbReference type="SUPFAM" id="SSF55811">
    <property type="entry name" value="Nudix"/>
    <property type="match status" value="1"/>
</dbReference>
<evidence type="ECO:0000256" key="1">
    <source>
        <dbReference type="ARBA" id="ARBA00004826"/>
    </source>
</evidence>
<proteinExistence type="inferred from homology"/>
<dbReference type="OrthoDB" id="9809458at2"/>
<dbReference type="PANTHER" id="PTHR10885:SF0">
    <property type="entry name" value="ISOPENTENYL-DIPHOSPHATE DELTA-ISOMERASE"/>
    <property type="match status" value="1"/>
</dbReference>
<keyword evidence="14" id="KW-1185">Reference proteome</keyword>
<comment type="similarity">
    <text evidence="2">Belongs to the IPP isomerase type 1 family.</text>
</comment>
<dbReference type="CDD" id="cd02885">
    <property type="entry name" value="NUDIX_IPP_Isomerase"/>
    <property type="match status" value="1"/>
</dbReference>
<dbReference type="NCBIfam" id="NF002995">
    <property type="entry name" value="PRK03759.1"/>
    <property type="match status" value="1"/>
</dbReference>
<comment type="pathway">
    <text evidence="1">Isoprenoid biosynthesis; dimethylallyl diphosphate biosynthesis; dimethylallyl diphosphate from isopentenyl diphosphate: step 1/1.</text>
</comment>
<feature type="active site" evidence="11">
    <location>
        <position position="66"/>
    </location>
</feature>
<dbReference type="EMBL" id="FNRL01000006">
    <property type="protein sequence ID" value="SEA36921.1"/>
    <property type="molecule type" value="Genomic_DNA"/>
</dbReference>
<evidence type="ECO:0000256" key="8">
    <source>
        <dbReference type="ARBA" id="ARBA00023229"/>
    </source>
</evidence>
<keyword evidence="7" id="KW-0464">Manganese</keyword>
<evidence type="ECO:0000256" key="10">
    <source>
        <dbReference type="NCBIfam" id="TIGR02150"/>
    </source>
</evidence>
<dbReference type="UniPathway" id="UPA00059">
    <property type="reaction ID" value="UER00104"/>
</dbReference>
<sequence>MNSPEIILVNEHDEEIGTMEKMEAHRKGLLHRAFSVFIRNDAGEILLQQRALDKYHSPGLWTNACCSHPFPGESVAAAAHRRLHEELGFDCALTELFSFTYRTEFDNGLTEHEFDHVLLGTYNGNIQPNPAEVADYRYLSVSRIMEEIENDPSSFTSWFHHAWPLLLQHIDVNVGTAKV</sequence>
<dbReference type="Proteomes" id="UP000199656">
    <property type="component" value="Unassembled WGS sequence"/>
</dbReference>
<dbReference type="Pfam" id="PF00293">
    <property type="entry name" value="NUDIX"/>
    <property type="match status" value="1"/>
</dbReference>
<evidence type="ECO:0000313" key="14">
    <source>
        <dbReference type="Proteomes" id="UP000199656"/>
    </source>
</evidence>
<dbReference type="PIRSF" id="PIRSF018427">
    <property type="entry name" value="Isopntndiph_ism"/>
    <property type="match status" value="1"/>
</dbReference>
<dbReference type="HAMAP" id="MF_00202">
    <property type="entry name" value="Idi"/>
    <property type="match status" value="1"/>
</dbReference>
<accession>A0A1H4AM77</accession>
<keyword evidence="6" id="KW-0460">Magnesium</keyword>
<dbReference type="GO" id="GO:0046872">
    <property type="term" value="F:metal ion binding"/>
    <property type="evidence" value="ECO:0007669"/>
    <property type="project" value="UniProtKB-KW"/>
</dbReference>
<evidence type="ECO:0000256" key="9">
    <source>
        <dbReference type="ARBA" id="ARBA00023235"/>
    </source>
</evidence>
<dbReference type="AlphaFoldDB" id="A0A1H4AM77"/>
<evidence type="ECO:0000256" key="7">
    <source>
        <dbReference type="ARBA" id="ARBA00023211"/>
    </source>
</evidence>
<name>A0A1H4AM77_9BACT</name>
<feature type="active site" evidence="11">
    <location>
        <position position="113"/>
    </location>
</feature>
<dbReference type="InterPro" id="IPR000086">
    <property type="entry name" value="NUDIX_hydrolase_dom"/>
</dbReference>
<evidence type="ECO:0000256" key="6">
    <source>
        <dbReference type="ARBA" id="ARBA00022842"/>
    </source>
</evidence>
<keyword evidence="4" id="KW-0963">Cytoplasm</keyword>